<feature type="compositionally biased region" description="Low complexity" evidence="1">
    <location>
        <begin position="460"/>
        <end position="469"/>
    </location>
</feature>
<dbReference type="OMA" id="NHERRMR"/>
<accession>A0A8B7Y6R8</accession>
<feature type="compositionally biased region" description="Basic and acidic residues" evidence="1">
    <location>
        <begin position="100"/>
        <end position="119"/>
    </location>
</feature>
<feature type="compositionally biased region" description="Basic and acidic residues" evidence="1">
    <location>
        <begin position="126"/>
        <end position="147"/>
    </location>
</feature>
<evidence type="ECO:0000313" key="3">
    <source>
        <dbReference type="RefSeq" id="XP_022088257.1"/>
    </source>
</evidence>
<dbReference type="OrthoDB" id="10642400at2759"/>
<dbReference type="GeneID" id="110977981"/>
<name>A0A8B7Y6R8_ACAPL</name>
<organism evidence="2 3">
    <name type="scientific">Acanthaster planci</name>
    <name type="common">Crown-of-thorns starfish</name>
    <dbReference type="NCBI Taxonomy" id="133434"/>
    <lineage>
        <taxon>Eukaryota</taxon>
        <taxon>Metazoa</taxon>
        <taxon>Echinodermata</taxon>
        <taxon>Eleutherozoa</taxon>
        <taxon>Asterozoa</taxon>
        <taxon>Asteroidea</taxon>
        <taxon>Valvatacea</taxon>
        <taxon>Valvatida</taxon>
        <taxon>Acanthasteridae</taxon>
        <taxon>Acanthaster</taxon>
    </lineage>
</organism>
<feature type="compositionally biased region" description="Basic and acidic residues" evidence="1">
    <location>
        <begin position="415"/>
        <end position="430"/>
    </location>
</feature>
<feature type="compositionally biased region" description="Low complexity" evidence="1">
    <location>
        <begin position="337"/>
        <end position="355"/>
    </location>
</feature>
<sequence length="469" mass="49677">MPRKTRSETQSPATEPRRRSSRLAALPQTSPEPKPVSRAQKTPTSAEKPERRGRPAGSIKKTPSPKKETRGRKRKAQPEPTQDEEPESKTSKEDTEELAEVTREDEKAVAAGDSKKEGEDAPDAQSDEKNGKAENVDSKDEKMETNQDKAQTCTATAKTEAQPTGRTPVHKMPNPVVKITAAEIPQKQTSAPVTQEVNKPAAMPAAPPQVIKATPAPAAAPPTVQPMVAQSPPKMQTVQSVPKPPMATLETSQAKEPSAPSRTEAETSAPAPVVITSPVVIPVESMKPVTQPDPKPQQQPEVVVVDSSAQKVDESVTEKVVSPPTTESVEATAVSLAQEPTKQQQQQTVAPQTEVGQSMAAGQVDLPSAHRKCPPSLPPLQFLTKPEITITPASDAEPSPTPGTPGGAELDESEEKVTEKPVEEPTKEQDVPNDAAPSESIDSLKKDAVQHDGMNNGESVAPAAAAVAV</sequence>
<evidence type="ECO:0000313" key="2">
    <source>
        <dbReference type="Proteomes" id="UP000694845"/>
    </source>
</evidence>
<keyword evidence="2" id="KW-1185">Reference proteome</keyword>
<evidence type="ECO:0000256" key="1">
    <source>
        <dbReference type="SAM" id="MobiDB-lite"/>
    </source>
</evidence>
<proteinExistence type="predicted"/>
<protein>
    <submittedName>
        <fullName evidence="3">Calphotin-like isoform X1</fullName>
    </submittedName>
</protein>
<gene>
    <name evidence="3" type="primary">LOC110977981</name>
</gene>
<dbReference type="AlphaFoldDB" id="A0A8B7Y6R8"/>
<feature type="compositionally biased region" description="Polar residues" evidence="1">
    <location>
        <begin position="186"/>
        <end position="197"/>
    </location>
</feature>
<feature type="region of interest" description="Disordered" evidence="1">
    <location>
        <begin position="1"/>
        <end position="273"/>
    </location>
</feature>
<feature type="compositionally biased region" description="Polar residues" evidence="1">
    <location>
        <begin position="148"/>
        <end position="165"/>
    </location>
</feature>
<dbReference type="KEGG" id="aplc:110977981"/>
<reference evidence="3" key="1">
    <citation type="submission" date="2025-08" db="UniProtKB">
        <authorList>
            <consortium name="RefSeq"/>
        </authorList>
    </citation>
    <scope>IDENTIFICATION</scope>
</reference>
<dbReference type="RefSeq" id="XP_022088257.1">
    <property type="nucleotide sequence ID" value="XM_022232565.1"/>
</dbReference>
<dbReference type="Proteomes" id="UP000694845">
    <property type="component" value="Unplaced"/>
</dbReference>
<feature type="region of interest" description="Disordered" evidence="1">
    <location>
        <begin position="286"/>
        <end position="469"/>
    </location>
</feature>